<evidence type="ECO:0000259" key="9">
    <source>
        <dbReference type="PROSITE" id="PS50102"/>
    </source>
</evidence>
<feature type="compositionally biased region" description="Basic and acidic residues" evidence="8">
    <location>
        <begin position="447"/>
        <end position="456"/>
    </location>
</feature>
<dbReference type="GO" id="GO:0019843">
    <property type="term" value="F:rRNA binding"/>
    <property type="evidence" value="ECO:0007669"/>
    <property type="project" value="TreeGrafter"/>
</dbReference>
<dbReference type="InterPro" id="IPR000504">
    <property type="entry name" value="RRM_dom"/>
</dbReference>
<reference evidence="11" key="1">
    <citation type="submission" date="2016-04" db="EMBL/GenBank/DDBJ databases">
        <title>Comparative genomics of biotechnologically important yeasts.</title>
        <authorList>
            <consortium name="DOE Joint Genome Institute"/>
            <person name="Riley R."/>
            <person name="Haridas S."/>
            <person name="Wolfe K.H."/>
            <person name="Lopes M.R."/>
            <person name="Hittinger C.T."/>
            <person name="Goker M."/>
            <person name="Salamov A."/>
            <person name="Wisecaver J."/>
            <person name="Long T.M."/>
            <person name="Aerts A.L."/>
            <person name="Barry K."/>
            <person name="Choi C."/>
            <person name="Clum A."/>
            <person name="Coughlan A.Y."/>
            <person name="Deshpande S."/>
            <person name="Douglass A.P."/>
            <person name="Hanson S.J."/>
            <person name="Klenk H.-P."/>
            <person name="Labutti K."/>
            <person name="Lapidus A."/>
            <person name="Lindquist E."/>
            <person name="Lipzen A."/>
            <person name="Meier-Kolthoff J.P."/>
            <person name="Ohm R.A."/>
            <person name="Otillar R.P."/>
            <person name="Pangilinan J."/>
            <person name="Peng Y."/>
            <person name="Rokas A."/>
            <person name="Rosa C.A."/>
            <person name="Scheuner C."/>
            <person name="Sibirny A.A."/>
            <person name="Slot J.C."/>
            <person name="Stielow J.B."/>
            <person name="Sun H."/>
            <person name="Kurtzman C.P."/>
            <person name="Blackwell M."/>
            <person name="Grigoriev I.V."/>
            <person name="Jeffries T.W."/>
        </authorList>
    </citation>
    <scope>NUCLEOTIDE SEQUENCE [LARGE SCALE GENOMIC DNA]</scope>
    <source>
        <strain evidence="11">NRRL YB-2248</strain>
    </source>
</reference>
<name>A0A1E4T394_9ASCO</name>
<evidence type="ECO:0000256" key="7">
    <source>
        <dbReference type="PROSITE-ProRule" id="PRU00176"/>
    </source>
</evidence>
<dbReference type="PROSITE" id="PS50102">
    <property type="entry name" value="RRM"/>
    <property type="match status" value="2"/>
</dbReference>
<dbReference type="Pfam" id="PF00076">
    <property type="entry name" value="RRM_1"/>
    <property type="match status" value="1"/>
</dbReference>
<feature type="domain" description="RRM" evidence="9">
    <location>
        <begin position="169"/>
        <end position="266"/>
    </location>
</feature>
<evidence type="ECO:0000256" key="6">
    <source>
        <dbReference type="ARBA" id="ARBA00023242"/>
    </source>
</evidence>
<evidence type="ECO:0000256" key="3">
    <source>
        <dbReference type="ARBA" id="ARBA00007077"/>
    </source>
</evidence>
<accession>A0A1E4T394</accession>
<dbReference type="OrthoDB" id="442677at2759"/>
<dbReference type="PANTHER" id="PTHR23236:SF25">
    <property type="entry name" value="RNA-BINDING PROTEIN 34"/>
    <property type="match status" value="1"/>
</dbReference>
<evidence type="ECO:0000313" key="11">
    <source>
        <dbReference type="Proteomes" id="UP000094801"/>
    </source>
</evidence>
<dbReference type="GO" id="GO:0005730">
    <property type="term" value="C:nucleolus"/>
    <property type="evidence" value="ECO:0007669"/>
    <property type="project" value="UniProtKB-SubCell"/>
</dbReference>
<dbReference type="GO" id="GO:0000463">
    <property type="term" value="P:maturation of LSU-rRNA from tricistronic rRNA transcript (SSU-rRNA, 5.8S rRNA, LSU-rRNA)"/>
    <property type="evidence" value="ECO:0007669"/>
    <property type="project" value="TreeGrafter"/>
</dbReference>
<protein>
    <recommendedName>
        <fullName evidence="4">Nucleolar protein 12</fullName>
    </recommendedName>
</protein>
<keyword evidence="6" id="KW-0539">Nucleus</keyword>
<keyword evidence="5 7" id="KW-0694">RNA-binding</keyword>
<dbReference type="Gene3D" id="3.30.70.330">
    <property type="match status" value="2"/>
</dbReference>
<comment type="similarity">
    <text evidence="3">Belongs to the RRM RBM34 family.</text>
</comment>
<keyword evidence="11" id="KW-1185">Reference proteome</keyword>
<sequence>MAKKGSNKQEQEPKVSIFGSKSGSLDSSLSSLFTRPTQINNKALIAQKQRTIVEIPKGETSSEDEDEKMEDEEQEQKETPKLDKKSKKQQEENYDLEAKYMTKILQEEAKEEAERVKNPAMEDVESSSDSDDEDDESKPKETTESTTTTNTKAAKTVDLKTVELEKAERTVFVGNVPSSIISTKKATKQFKNIFKEFGPIDSVRFRSLNITSNMPRKAAFISKSFKDGETVNAYIVFKNKPDSLKAVKLNGSIFADHHLRVDHLTHPLKQDNKLSIFVGNLDFEEHEESLWVYFNEKCKVNSDDTNIVSNVRIIRDSKTSFGKGFAIVQFIDSNHVDKALLLNGKKLSVSNAKKQRDLRISRCKNTVQLQRSNGVSKGNYTDKQKTIIGRGKKLLNKSDRNSIGRLVVEGERSKRGEKVRGIKNGIGAKGGVGKKKPRHANSRASKRSQEFKKRQMEAAAAK</sequence>
<evidence type="ECO:0000256" key="4">
    <source>
        <dbReference type="ARBA" id="ARBA00015520"/>
    </source>
</evidence>
<feature type="domain" description="RRM" evidence="9">
    <location>
        <begin position="274"/>
        <end position="365"/>
    </location>
</feature>
<feature type="region of interest" description="Disordered" evidence="8">
    <location>
        <begin position="414"/>
        <end position="462"/>
    </location>
</feature>
<feature type="region of interest" description="Disordered" evidence="8">
    <location>
        <begin position="1"/>
        <end position="151"/>
    </location>
</feature>
<dbReference type="Proteomes" id="UP000094801">
    <property type="component" value="Unassembled WGS sequence"/>
</dbReference>
<dbReference type="InterPro" id="IPR012677">
    <property type="entry name" value="Nucleotide-bd_a/b_plait_sf"/>
</dbReference>
<dbReference type="SMART" id="SM00360">
    <property type="entry name" value="RRM"/>
    <property type="match status" value="2"/>
</dbReference>
<organism evidence="10 11">
    <name type="scientific">[Candida] arabinofermentans NRRL YB-2248</name>
    <dbReference type="NCBI Taxonomy" id="983967"/>
    <lineage>
        <taxon>Eukaryota</taxon>
        <taxon>Fungi</taxon>
        <taxon>Dikarya</taxon>
        <taxon>Ascomycota</taxon>
        <taxon>Saccharomycotina</taxon>
        <taxon>Pichiomycetes</taxon>
        <taxon>Pichiales</taxon>
        <taxon>Pichiaceae</taxon>
        <taxon>Ogataea</taxon>
        <taxon>Ogataea/Candida clade</taxon>
    </lineage>
</organism>
<evidence type="ECO:0000313" key="10">
    <source>
        <dbReference type="EMBL" id="ODV86240.1"/>
    </source>
</evidence>
<comment type="function">
    <text evidence="1">Involved in pre-25S rRNA processing.</text>
</comment>
<evidence type="ECO:0000256" key="2">
    <source>
        <dbReference type="ARBA" id="ARBA00004604"/>
    </source>
</evidence>
<feature type="compositionally biased region" description="Acidic residues" evidence="8">
    <location>
        <begin position="122"/>
        <end position="136"/>
    </location>
</feature>
<evidence type="ECO:0000256" key="8">
    <source>
        <dbReference type="SAM" id="MobiDB-lite"/>
    </source>
</evidence>
<evidence type="ECO:0000256" key="5">
    <source>
        <dbReference type="ARBA" id="ARBA00022884"/>
    </source>
</evidence>
<gene>
    <name evidence="10" type="ORF">CANARDRAFT_27492</name>
</gene>
<feature type="compositionally biased region" description="Basic residues" evidence="8">
    <location>
        <begin position="432"/>
        <end position="446"/>
    </location>
</feature>
<evidence type="ECO:0000256" key="1">
    <source>
        <dbReference type="ARBA" id="ARBA00002475"/>
    </source>
</evidence>
<dbReference type="PANTHER" id="PTHR23236">
    <property type="entry name" value="EUKARYOTIC TRANSLATION INITIATION FACTOR 4B/4H"/>
    <property type="match status" value="1"/>
</dbReference>
<dbReference type="STRING" id="983967.A0A1E4T394"/>
<dbReference type="EMBL" id="KV453850">
    <property type="protein sequence ID" value="ODV86240.1"/>
    <property type="molecule type" value="Genomic_DNA"/>
</dbReference>
<feature type="compositionally biased region" description="Acidic residues" evidence="8">
    <location>
        <begin position="61"/>
        <end position="75"/>
    </location>
</feature>
<proteinExistence type="inferred from homology"/>
<dbReference type="AlphaFoldDB" id="A0A1E4T394"/>
<feature type="compositionally biased region" description="Low complexity" evidence="8">
    <location>
        <begin position="20"/>
        <end position="32"/>
    </location>
</feature>
<comment type="subcellular location">
    <subcellularLocation>
        <location evidence="2">Nucleus</location>
        <location evidence="2">Nucleolus</location>
    </subcellularLocation>
</comment>
<dbReference type="SUPFAM" id="SSF54928">
    <property type="entry name" value="RNA-binding domain, RBD"/>
    <property type="match status" value="2"/>
</dbReference>
<dbReference type="InterPro" id="IPR035979">
    <property type="entry name" value="RBD_domain_sf"/>
</dbReference>
<feature type="compositionally biased region" description="Basic and acidic residues" evidence="8">
    <location>
        <begin position="76"/>
        <end position="117"/>
    </location>
</feature>